<evidence type="ECO:0000259" key="8">
    <source>
        <dbReference type="Pfam" id="PF02687"/>
    </source>
</evidence>
<dbReference type="PANTHER" id="PTHR30572">
    <property type="entry name" value="MEMBRANE COMPONENT OF TRANSPORTER-RELATED"/>
    <property type="match status" value="1"/>
</dbReference>
<dbReference type="EMBL" id="CP056041">
    <property type="protein sequence ID" value="QKZ17859.1"/>
    <property type="molecule type" value="Genomic_DNA"/>
</dbReference>
<evidence type="ECO:0000259" key="9">
    <source>
        <dbReference type="Pfam" id="PF12704"/>
    </source>
</evidence>
<dbReference type="InterPro" id="IPR025857">
    <property type="entry name" value="MacB_PCD"/>
</dbReference>
<evidence type="ECO:0000256" key="6">
    <source>
        <dbReference type="ARBA" id="ARBA00038076"/>
    </source>
</evidence>
<keyword evidence="2" id="KW-1003">Cell membrane</keyword>
<feature type="transmembrane region" description="Helical" evidence="7">
    <location>
        <begin position="734"/>
        <end position="754"/>
    </location>
</feature>
<evidence type="ECO:0000256" key="4">
    <source>
        <dbReference type="ARBA" id="ARBA00022989"/>
    </source>
</evidence>
<feature type="transmembrane region" description="Helical" evidence="7">
    <location>
        <begin position="682"/>
        <end position="706"/>
    </location>
</feature>
<dbReference type="GO" id="GO:0005886">
    <property type="term" value="C:plasma membrane"/>
    <property type="evidence" value="ECO:0007669"/>
    <property type="project" value="UniProtKB-SubCell"/>
</dbReference>
<dbReference type="PANTHER" id="PTHR30572:SF4">
    <property type="entry name" value="ABC TRANSPORTER PERMEASE YTRF"/>
    <property type="match status" value="1"/>
</dbReference>
<evidence type="ECO:0000256" key="3">
    <source>
        <dbReference type="ARBA" id="ARBA00022692"/>
    </source>
</evidence>
<dbReference type="InterPro" id="IPR003838">
    <property type="entry name" value="ABC3_permease_C"/>
</dbReference>
<feature type="domain" description="ABC3 transporter permease C-terminal" evidence="8">
    <location>
        <begin position="251"/>
        <end position="371"/>
    </location>
</feature>
<name>A0A7H8T2W7_STRCX</name>
<dbReference type="RefSeq" id="WP_176575008.1">
    <property type="nucleotide sequence ID" value="NZ_CBDRGH010000046.1"/>
</dbReference>
<feature type="transmembrane region" description="Helical" evidence="7">
    <location>
        <begin position="339"/>
        <end position="362"/>
    </location>
</feature>
<evidence type="ECO:0000256" key="5">
    <source>
        <dbReference type="ARBA" id="ARBA00023136"/>
    </source>
</evidence>
<evidence type="ECO:0000256" key="7">
    <source>
        <dbReference type="SAM" id="Phobius"/>
    </source>
</evidence>
<feature type="transmembrane region" description="Helical" evidence="7">
    <location>
        <begin position="635"/>
        <end position="661"/>
    </location>
</feature>
<comment type="subcellular location">
    <subcellularLocation>
        <location evidence="1">Cell membrane</location>
        <topology evidence="1">Multi-pass membrane protein</topology>
    </subcellularLocation>
</comment>
<evidence type="ECO:0000256" key="2">
    <source>
        <dbReference type="ARBA" id="ARBA00022475"/>
    </source>
</evidence>
<proteinExistence type="inferred from homology"/>
<keyword evidence="3 7" id="KW-0812">Transmembrane</keyword>
<evidence type="ECO:0000313" key="11">
    <source>
        <dbReference type="Proteomes" id="UP000509418"/>
    </source>
</evidence>
<dbReference type="InterPro" id="IPR050250">
    <property type="entry name" value="Macrolide_Exporter_MacB"/>
</dbReference>
<gene>
    <name evidence="10" type="ORF">HUT05_11180</name>
</gene>
<dbReference type="AlphaFoldDB" id="A0A7H8T2W7"/>
<keyword evidence="4 7" id="KW-1133">Transmembrane helix</keyword>
<dbReference type="Proteomes" id="UP000509418">
    <property type="component" value="Chromosome"/>
</dbReference>
<feature type="transmembrane region" description="Helical" evidence="7">
    <location>
        <begin position="248"/>
        <end position="273"/>
    </location>
</feature>
<dbReference type="Pfam" id="PF02687">
    <property type="entry name" value="FtsX"/>
    <property type="match status" value="2"/>
</dbReference>
<keyword evidence="11" id="KW-1185">Reference proteome</keyword>
<evidence type="ECO:0000313" key="10">
    <source>
        <dbReference type="EMBL" id="QKZ17859.1"/>
    </source>
</evidence>
<accession>A0A7H8T2W7</accession>
<feature type="transmembrane region" description="Helical" evidence="7">
    <location>
        <begin position="419"/>
        <end position="439"/>
    </location>
</feature>
<feature type="transmembrane region" description="Helical" evidence="7">
    <location>
        <begin position="294"/>
        <end position="319"/>
    </location>
</feature>
<evidence type="ECO:0000256" key="1">
    <source>
        <dbReference type="ARBA" id="ARBA00004651"/>
    </source>
</evidence>
<keyword evidence="5 7" id="KW-0472">Membrane</keyword>
<organism evidence="10 11">
    <name type="scientific">Streptomyces chartreusis</name>
    <dbReference type="NCBI Taxonomy" id="1969"/>
    <lineage>
        <taxon>Bacteria</taxon>
        <taxon>Bacillati</taxon>
        <taxon>Actinomycetota</taxon>
        <taxon>Actinomycetes</taxon>
        <taxon>Kitasatosporales</taxon>
        <taxon>Streptomycetaceae</taxon>
        <taxon>Streptomyces</taxon>
    </lineage>
</organism>
<reference evidence="10 11" key="1">
    <citation type="submission" date="2020-06" db="EMBL/GenBank/DDBJ databases">
        <title>Genome mining for natural products.</title>
        <authorList>
            <person name="Zhang B."/>
            <person name="Shi J."/>
            <person name="Ge H."/>
        </authorList>
    </citation>
    <scope>NUCLEOTIDE SEQUENCE [LARGE SCALE GENOMIC DNA]</scope>
    <source>
        <strain evidence="10 11">NA02069</strain>
    </source>
</reference>
<sequence>MRAVWRAARAAVRRRRLQTLVIALVTLTSTAAMVVALGLLDAASAPFDKAFGRQRGPHVTAVFDPAKVSAPQLARAARQPGVAAAAGPYAQATVELPDGAMNFGLGTQITVVGRADPDGPVDRLDLWAGSWATRPGEVVLNRQSDWTPDDLGKRLPMPSGGPELTVVGFAFDLSRTADAWVAPRQIDALEPTAAQMLFRFPDASSEDRLRAQLGTVTERLPADALTASRTYLTLKHQVSSSARAYTPYLMAFGILGIAVAVLIVANVVSGAVISGFRHIGVLKALGFTPGQVVAVYLTMISVPAVVGCALGTLLGNVLARPFFEFVFMGPDAGVLHDDVSVAAWVNAVTLLGMPAVCVLAALAPALRAHGMSAARAISAGSAPRVGRALGIQRRLAGSRLPRSVSLGMGLPFARPGRSVLTLAAVVLGVTTVTFATGLATTMDRFGNAGRDAYQVTVYASSFRHGKEIEPQHDDRELDALLRELPGAGEVTARASVDVRLTGSAHQVTLEGRRGDRLRLDGVLTDGRWMRESGEIVAGSAFLRQNGVRVGERVGLEKGGRTERVLVVGEFMESNARVVLSDWPTLTALAPAERPIAYHVALRDGTDPAAYARAARSADAGITPDVRGSNSITQTIVGSASVLTLMLAAVAALGVFNTVVLNTRDRRRDLGMLKSIGMTPRQVTAMTVTSMAVLGALGSLLGIPLGMLGYELVIPRMADAVDITLPPWMTDVWRAPALSGLALAGLLIAVLGAYVPARRAARLTIGEVLRSE</sequence>
<dbReference type="GO" id="GO:0022857">
    <property type="term" value="F:transmembrane transporter activity"/>
    <property type="evidence" value="ECO:0007669"/>
    <property type="project" value="TreeGrafter"/>
</dbReference>
<comment type="similarity">
    <text evidence="6">Belongs to the ABC-4 integral membrane protein family.</text>
</comment>
<feature type="domain" description="ABC3 transporter permease C-terminal" evidence="8">
    <location>
        <begin position="641"/>
        <end position="763"/>
    </location>
</feature>
<feature type="domain" description="MacB-like periplasmic core" evidence="9">
    <location>
        <begin position="418"/>
        <end position="616"/>
    </location>
</feature>
<dbReference type="Pfam" id="PF12704">
    <property type="entry name" value="MacB_PCD"/>
    <property type="match status" value="1"/>
</dbReference>
<protein>
    <submittedName>
        <fullName evidence="10">FtsX-like permease family protein</fullName>
    </submittedName>
</protein>